<dbReference type="Pfam" id="PF02814">
    <property type="entry name" value="UreE_N"/>
    <property type="match status" value="1"/>
</dbReference>
<comment type="subcellular location">
    <subcellularLocation>
        <location evidence="1 5">Cytoplasm</location>
    </subcellularLocation>
</comment>
<dbReference type="Gene3D" id="3.30.70.790">
    <property type="entry name" value="UreE, C-terminal domain"/>
    <property type="match status" value="1"/>
</dbReference>
<dbReference type="AlphaFoldDB" id="A0A4R3Y5H0"/>
<dbReference type="RefSeq" id="WP_124946725.1">
    <property type="nucleotide sequence ID" value="NZ_BHVT01000039.1"/>
</dbReference>
<name>A0A4R3Y5H0_9PROT</name>
<dbReference type="NCBIfam" id="NF009751">
    <property type="entry name" value="PRK13261.1-1"/>
    <property type="match status" value="1"/>
</dbReference>
<evidence type="ECO:0000256" key="4">
    <source>
        <dbReference type="ARBA" id="ARBA00023186"/>
    </source>
</evidence>
<dbReference type="SUPFAM" id="SSF69287">
    <property type="entry name" value="Urease metallochaperone UreE, N-terminal domain"/>
    <property type="match status" value="1"/>
</dbReference>
<reference evidence="7 8" key="1">
    <citation type="submission" date="2019-03" db="EMBL/GenBank/DDBJ databases">
        <title>Genomic Encyclopedia of Type Strains, Phase IV (KMG-IV): sequencing the most valuable type-strain genomes for metagenomic binning, comparative biology and taxonomic classification.</title>
        <authorList>
            <person name="Goeker M."/>
        </authorList>
    </citation>
    <scope>NUCLEOTIDE SEQUENCE [LARGE SCALE GENOMIC DNA]</scope>
    <source>
        <strain evidence="7 8">DSM 100309</strain>
    </source>
</reference>
<dbReference type="Pfam" id="PF05194">
    <property type="entry name" value="UreE_C"/>
    <property type="match status" value="1"/>
</dbReference>
<protein>
    <recommendedName>
        <fullName evidence="5">Urease accessory protein UreE</fullName>
    </recommendedName>
</protein>
<dbReference type="GO" id="GO:0016151">
    <property type="term" value="F:nickel cation binding"/>
    <property type="evidence" value="ECO:0007669"/>
    <property type="project" value="UniProtKB-UniRule"/>
</dbReference>
<dbReference type="SMART" id="SM00988">
    <property type="entry name" value="UreE_N"/>
    <property type="match status" value="1"/>
</dbReference>
<comment type="function">
    <text evidence="5">Involved in urease metallocenter assembly. Binds nickel. Probably functions as a nickel donor during metallocenter assembly.</text>
</comment>
<sequence length="160" mass="17323">MLIVETRCEPQAHHDEELVLPFDLRQKSRLRTRLASGEEVGLFLERGAVLRGGDYLKGNDGRVIKVVAAPETVLKVTCSSPIELIRAAYHLGNRHVPVEVGDGWLRLGADHVLADMLNGLGAEVTEEQAPFEPEAGAYGGGHKHHGEAHGGLIHLFGNNA</sequence>
<dbReference type="InterPro" id="IPR007864">
    <property type="entry name" value="UreE_C_dom"/>
</dbReference>
<dbReference type="InterPro" id="IPR004029">
    <property type="entry name" value="UreE_N"/>
</dbReference>
<evidence type="ECO:0000259" key="6">
    <source>
        <dbReference type="SMART" id="SM00988"/>
    </source>
</evidence>
<feature type="domain" description="UreE urease accessory N-terminal" evidence="6">
    <location>
        <begin position="1"/>
        <end position="64"/>
    </location>
</feature>
<dbReference type="InterPro" id="IPR012406">
    <property type="entry name" value="UreE"/>
</dbReference>
<dbReference type="Gene3D" id="2.60.260.20">
    <property type="entry name" value="Urease metallochaperone UreE, N-terminal domain"/>
    <property type="match status" value="1"/>
</dbReference>
<dbReference type="CDD" id="cd00571">
    <property type="entry name" value="UreE"/>
    <property type="match status" value="1"/>
</dbReference>
<dbReference type="EMBL" id="SMCO01000009">
    <property type="protein sequence ID" value="TCV85413.1"/>
    <property type="molecule type" value="Genomic_DNA"/>
</dbReference>
<dbReference type="OrthoDB" id="5421304at2"/>
<dbReference type="SUPFAM" id="SSF69737">
    <property type="entry name" value="Urease metallochaperone UreE, C-terminal domain"/>
    <property type="match status" value="1"/>
</dbReference>
<evidence type="ECO:0000256" key="1">
    <source>
        <dbReference type="ARBA" id="ARBA00004496"/>
    </source>
</evidence>
<organism evidence="7 8">
    <name type="scientific">Sulfurirhabdus autotrophica</name>
    <dbReference type="NCBI Taxonomy" id="1706046"/>
    <lineage>
        <taxon>Bacteria</taxon>
        <taxon>Pseudomonadati</taxon>
        <taxon>Pseudomonadota</taxon>
        <taxon>Betaproteobacteria</taxon>
        <taxon>Nitrosomonadales</taxon>
        <taxon>Sulfuricellaceae</taxon>
        <taxon>Sulfurirhabdus</taxon>
    </lineage>
</organism>
<keyword evidence="8" id="KW-1185">Reference proteome</keyword>
<keyword evidence="2 5" id="KW-0963">Cytoplasm</keyword>
<evidence type="ECO:0000256" key="3">
    <source>
        <dbReference type="ARBA" id="ARBA00022596"/>
    </source>
</evidence>
<dbReference type="GO" id="GO:0006457">
    <property type="term" value="P:protein folding"/>
    <property type="evidence" value="ECO:0007669"/>
    <property type="project" value="InterPro"/>
</dbReference>
<dbReference type="PIRSF" id="PIRSF036402">
    <property type="entry name" value="Ureas_acces_UreE"/>
    <property type="match status" value="1"/>
</dbReference>
<accession>A0A4R3Y5H0</accession>
<evidence type="ECO:0000313" key="8">
    <source>
        <dbReference type="Proteomes" id="UP000295367"/>
    </source>
</evidence>
<comment type="similarity">
    <text evidence="5">Belongs to the UreE family.</text>
</comment>
<dbReference type="GO" id="GO:0051082">
    <property type="term" value="F:unfolded protein binding"/>
    <property type="evidence" value="ECO:0007669"/>
    <property type="project" value="UniProtKB-UniRule"/>
</dbReference>
<gene>
    <name evidence="5" type="primary">ureE</name>
    <name evidence="7" type="ORF">EDC63_10984</name>
</gene>
<dbReference type="GO" id="GO:0065003">
    <property type="term" value="P:protein-containing complex assembly"/>
    <property type="evidence" value="ECO:0007669"/>
    <property type="project" value="InterPro"/>
</dbReference>
<keyword evidence="3 5" id="KW-0533">Nickel</keyword>
<keyword evidence="4 5" id="KW-0143">Chaperone</keyword>
<evidence type="ECO:0000256" key="2">
    <source>
        <dbReference type="ARBA" id="ARBA00022490"/>
    </source>
</evidence>
<dbReference type="InterPro" id="IPR036118">
    <property type="entry name" value="UreE_N_sf"/>
</dbReference>
<evidence type="ECO:0000256" key="5">
    <source>
        <dbReference type="HAMAP-Rule" id="MF_00822"/>
    </source>
</evidence>
<dbReference type="GO" id="GO:0005737">
    <property type="term" value="C:cytoplasm"/>
    <property type="evidence" value="ECO:0007669"/>
    <property type="project" value="UniProtKB-SubCell"/>
</dbReference>
<evidence type="ECO:0000313" key="7">
    <source>
        <dbReference type="EMBL" id="TCV85413.1"/>
    </source>
</evidence>
<dbReference type="GO" id="GO:0019627">
    <property type="term" value="P:urea metabolic process"/>
    <property type="evidence" value="ECO:0007669"/>
    <property type="project" value="InterPro"/>
</dbReference>
<dbReference type="Proteomes" id="UP000295367">
    <property type="component" value="Unassembled WGS sequence"/>
</dbReference>
<dbReference type="HAMAP" id="MF_00822">
    <property type="entry name" value="UreE"/>
    <property type="match status" value="1"/>
</dbReference>
<comment type="caution">
    <text evidence="7">The sequence shown here is derived from an EMBL/GenBank/DDBJ whole genome shotgun (WGS) entry which is preliminary data.</text>
</comment>
<proteinExistence type="inferred from homology"/>